<dbReference type="EMBL" id="AJWK01011502">
    <property type="status" value="NOT_ANNOTATED_CDS"/>
    <property type="molecule type" value="Genomic_DNA"/>
</dbReference>
<feature type="compositionally biased region" description="Polar residues" evidence="1">
    <location>
        <begin position="157"/>
        <end position="167"/>
    </location>
</feature>
<feature type="region of interest" description="Disordered" evidence="1">
    <location>
        <begin position="130"/>
        <end position="177"/>
    </location>
</feature>
<organism evidence="2 3">
    <name type="scientific">Lutzomyia longipalpis</name>
    <name type="common">Sand fly</name>
    <dbReference type="NCBI Taxonomy" id="7200"/>
    <lineage>
        <taxon>Eukaryota</taxon>
        <taxon>Metazoa</taxon>
        <taxon>Ecdysozoa</taxon>
        <taxon>Arthropoda</taxon>
        <taxon>Hexapoda</taxon>
        <taxon>Insecta</taxon>
        <taxon>Pterygota</taxon>
        <taxon>Neoptera</taxon>
        <taxon>Endopterygota</taxon>
        <taxon>Diptera</taxon>
        <taxon>Nematocera</taxon>
        <taxon>Psychodoidea</taxon>
        <taxon>Psychodidae</taxon>
        <taxon>Lutzomyia</taxon>
        <taxon>Lutzomyia</taxon>
    </lineage>
</organism>
<dbReference type="Proteomes" id="UP000092461">
    <property type="component" value="Unassembled WGS sequence"/>
</dbReference>
<proteinExistence type="predicted"/>
<keyword evidence="3" id="KW-1185">Reference proteome</keyword>
<evidence type="ECO:0000256" key="1">
    <source>
        <dbReference type="SAM" id="MobiDB-lite"/>
    </source>
</evidence>
<feature type="compositionally biased region" description="Acidic residues" evidence="1">
    <location>
        <begin position="168"/>
        <end position="177"/>
    </location>
</feature>
<dbReference type="VEuPathDB" id="VectorBase:LLOJ003604"/>
<dbReference type="EnsemblMetazoa" id="LLOJ003604-RA">
    <property type="protein sequence ID" value="LLOJ003604-PA"/>
    <property type="gene ID" value="LLOJ003604"/>
</dbReference>
<evidence type="ECO:0000313" key="2">
    <source>
        <dbReference type="EnsemblMetazoa" id="LLOJ003604-PA"/>
    </source>
</evidence>
<accession>A0A1B0CGP1</accession>
<dbReference type="VEuPathDB" id="VectorBase:LLONM1_003939"/>
<name>A0A1B0CGP1_LUTLO</name>
<evidence type="ECO:0000313" key="3">
    <source>
        <dbReference type="Proteomes" id="UP000092461"/>
    </source>
</evidence>
<protein>
    <submittedName>
        <fullName evidence="2">Uncharacterized protein</fullName>
    </submittedName>
</protein>
<reference evidence="2" key="1">
    <citation type="submission" date="2020-05" db="UniProtKB">
        <authorList>
            <consortium name="EnsemblMetazoa"/>
        </authorList>
    </citation>
    <scope>IDENTIFICATION</scope>
    <source>
        <strain evidence="2">Jacobina</strain>
    </source>
</reference>
<dbReference type="AlphaFoldDB" id="A0A1B0CGP1"/>
<sequence length="177" mass="20337">MEFCGKVCNCEAEAVVLPVRQTNYEKLIAIRDKMMLIYRRHSKIVKLWHLSKYFLADFTAIQMEIYRNSFDVIRTRIKGIHDDINKLAQLDKDSAEVGVVLEQLKTKVDEYDEKMLPCMWMIGGPSDEWDTFDEESSQGQSSGDSVPTVWPAGYISDYTSDESNGSDLSDEDVQMEE</sequence>